<dbReference type="InterPro" id="IPR029063">
    <property type="entry name" value="SAM-dependent_MTases_sf"/>
</dbReference>
<sequence length="204" mass="23787">MGLRTYIREHFLEDIRPYKPASLTQPAQLLDAVSAWKGLEMIIGDIITRFGIGREKCIEFGVEFGYSAVVFSNFFERVTGVDTFEGDIHTNNKQEHFQQTRERLKPYGNIHLVKSDYRDWIVRDNQRYNFAHVDIVHNYKETYECGLWAARHSECVVFHDTESFPEVRKAVKDIARATGQQLFNYPHHYGLGILVDTKSIAKRK</sequence>
<dbReference type="Gene3D" id="3.40.50.150">
    <property type="entry name" value="Vaccinia Virus protein VP39"/>
    <property type="match status" value="1"/>
</dbReference>
<dbReference type="Pfam" id="PF13578">
    <property type="entry name" value="Methyltransf_24"/>
    <property type="match status" value="1"/>
</dbReference>
<dbReference type="EMBL" id="PYAS01000007">
    <property type="protein sequence ID" value="PSL27784.1"/>
    <property type="molecule type" value="Genomic_DNA"/>
</dbReference>
<comment type="caution">
    <text evidence="1">The sequence shown here is derived from an EMBL/GenBank/DDBJ whole genome shotgun (WGS) entry which is preliminary data.</text>
</comment>
<organism evidence="1 2">
    <name type="scientific">Dyadobacter jiangsuensis</name>
    <dbReference type="NCBI Taxonomy" id="1591085"/>
    <lineage>
        <taxon>Bacteria</taxon>
        <taxon>Pseudomonadati</taxon>
        <taxon>Bacteroidota</taxon>
        <taxon>Cytophagia</taxon>
        <taxon>Cytophagales</taxon>
        <taxon>Spirosomataceae</taxon>
        <taxon>Dyadobacter</taxon>
    </lineage>
</organism>
<accession>A0A2P8G1B8</accession>
<dbReference type="GO" id="GO:0008168">
    <property type="term" value="F:methyltransferase activity"/>
    <property type="evidence" value="ECO:0007669"/>
    <property type="project" value="UniProtKB-KW"/>
</dbReference>
<dbReference type="AlphaFoldDB" id="A0A2P8G1B8"/>
<reference evidence="1 2" key="1">
    <citation type="submission" date="2018-03" db="EMBL/GenBank/DDBJ databases">
        <title>Genomic Encyclopedia of Archaeal and Bacterial Type Strains, Phase II (KMG-II): from individual species to whole genera.</title>
        <authorList>
            <person name="Goeker M."/>
        </authorList>
    </citation>
    <scope>NUCLEOTIDE SEQUENCE [LARGE SCALE GENOMIC DNA]</scope>
    <source>
        <strain evidence="1 2">DSM 29057</strain>
    </source>
</reference>
<name>A0A2P8G1B8_9BACT</name>
<dbReference type="SUPFAM" id="SSF53335">
    <property type="entry name" value="S-adenosyl-L-methionine-dependent methyltransferases"/>
    <property type="match status" value="1"/>
</dbReference>
<dbReference type="Proteomes" id="UP000241964">
    <property type="component" value="Unassembled WGS sequence"/>
</dbReference>
<proteinExistence type="predicted"/>
<evidence type="ECO:0000313" key="2">
    <source>
        <dbReference type="Proteomes" id="UP000241964"/>
    </source>
</evidence>
<gene>
    <name evidence="1" type="ORF">CLV60_10749</name>
</gene>
<keyword evidence="1" id="KW-0808">Transferase</keyword>
<protein>
    <submittedName>
        <fullName evidence="1">Methyltransferase family protein</fullName>
    </submittedName>
</protein>
<evidence type="ECO:0000313" key="1">
    <source>
        <dbReference type="EMBL" id="PSL27784.1"/>
    </source>
</evidence>
<keyword evidence="2" id="KW-1185">Reference proteome</keyword>
<dbReference type="OrthoDB" id="1422982at2"/>
<dbReference type="GO" id="GO:0032259">
    <property type="term" value="P:methylation"/>
    <property type="evidence" value="ECO:0007669"/>
    <property type="project" value="UniProtKB-KW"/>
</dbReference>
<keyword evidence="1" id="KW-0489">Methyltransferase</keyword>